<evidence type="ECO:0008006" key="3">
    <source>
        <dbReference type="Google" id="ProtNLM"/>
    </source>
</evidence>
<organism evidence="1 2">
    <name type="scientific">Didymella exigua CBS 183.55</name>
    <dbReference type="NCBI Taxonomy" id="1150837"/>
    <lineage>
        <taxon>Eukaryota</taxon>
        <taxon>Fungi</taxon>
        <taxon>Dikarya</taxon>
        <taxon>Ascomycota</taxon>
        <taxon>Pezizomycotina</taxon>
        <taxon>Dothideomycetes</taxon>
        <taxon>Pleosporomycetidae</taxon>
        <taxon>Pleosporales</taxon>
        <taxon>Pleosporineae</taxon>
        <taxon>Didymellaceae</taxon>
        <taxon>Didymella</taxon>
    </lineage>
</organism>
<dbReference type="GeneID" id="54354581"/>
<dbReference type="SUPFAM" id="SSF54695">
    <property type="entry name" value="POZ domain"/>
    <property type="match status" value="1"/>
</dbReference>
<dbReference type="CDD" id="cd18186">
    <property type="entry name" value="BTB_POZ_ZBTB_KLHL-like"/>
    <property type="match status" value="1"/>
</dbReference>
<dbReference type="RefSeq" id="XP_033446301.1">
    <property type="nucleotide sequence ID" value="XM_033596914.1"/>
</dbReference>
<reference evidence="1" key="1">
    <citation type="journal article" date="2020" name="Stud. Mycol.">
        <title>101 Dothideomycetes genomes: a test case for predicting lifestyles and emergence of pathogens.</title>
        <authorList>
            <person name="Haridas S."/>
            <person name="Albert R."/>
            <person name="Binder M."/>
            <person name="Bloem J."/>
            <person name="Labutti K."/>
            <person name="Salamov A."/>
            <person name="Andreopoulos B."/>
            <person name="Baker S."/>
            <person name="Barry K."/>
            <person name="Bills G."/>
            <person name="Bluhm B."/>
            <person name="Cannon C."/>
            <person name="Castanera R."/>
            <person name="Culley D."/>
            <person name="Daum C."/>
            <person name="Ezra D."/>
            <person name="Gonzalez J."/>
            <person name="Henrissat B."/>
            <person name="Kuo A."/>
            <person name="Liang C."/>
            <person name="Lipzen A."/>
            <person name="Lutzoni F."/>
            <person name="Magnuson J."/>
            <person name="Mondo S."/>
            <person name="Nolan M."/>
            <person name="Ohm R."/>
            <person name="Pangilinan J."/>
            <person name="Park H.-J."/>
            <person name="Ramirez L."/>
            <person name="Alfaro M."/>
            <person name="Sun H."/>
            <person name="Tritt A."/>
            <person name="Yoshinaga Y."/>
            <person name="Zwiers L.-H."/>
            <person name="Turgeon B."/>
            <person name="Goodwin S."/>
            <person name="Spatafora J."/>
            <person name="Crous P."/>
            <person name="Grigoriev I."/>
        </authorList>
    </citation>
    <scope>NUCLEOTIDE SEQUENCE</scope>
    <source>
        <strain evidence="1">CBS 183.55</strain>
    </source>
</reference>
<dbReference type="Gene3D" id="3.30.710.10">
    <property type="entry name" value="Potassium Channel Kv1.1, Chain A"/>
    <property type="match status" value="1"/>
</dbReference>
<evidence type="ECO:0000313" key="2">
    <source>
        <dbReference type="Proteomes" id="UP000800082"/>
    </source>
</evidence>
<dbReference type="Proteomes" id="UP000800082">
    <property type="component" value="Unassembled WGS sequence"/>
</dbReference>
<dbReference type="EMBL" id="ML978979">
    <property type="protein sequence ID" value="KAF1926049.1"/>
    <property type="molecule type" value="Genomic_DNA"/>
</dbReference>
<proteinExistence type="predicted"/>
<dbReference type="AlphaFoldDB" id="A0A6A5RF31"/>
<dbReference type="OrthoDB" id="194443at2759"/>
<keyword evidence="2" id="KW-1185">Reference proteome</keyword>
<protein>
    <recommendedName>
        <fullName evidence="3">BTB domain-containing protein</fullName>
    </recommendedName>
</protein>
<accession>A0A6A5RF31</accession>
<evidence type="ECO:0000313" key="1">
    <source>
        <dbReference type="EMBL" id="KAF1926049.1"/>
    </source>
</evidence>
<name>A0A6A5RF31_9PLEO</name>
<sequence length="165" mass="19075">MVDYSAVIFAYSNFEQNCLILKELVSAHGSGYRHSQDDETNKPLQLFTLLFEGTIVTVILEPQNCKHKVYEVHSIDVPDYFKEALTGAWHEEDEDTIRLTGVDTGVFDVFVAWLYNRTLPGNYLNEITAKERVLQIVQTYRFQVLEFKRAVLKLQVDLYLYQDGG</sequence>
<gene>
    <name evidence="1" type="ORF">M421DRAFT_7277</name>
</gene>
<dbReference type="InterPro" id="IPR011333">
    <property type="entry name" value="SKP1/BTB/POZ_sf"/>
</dbReference>